<gene>
    <name evidence="4" type="ORF">L3V18_10665</name>
</gene>
<proteinExistence type="predicted"/>
<evidence type="ECO:0000256" key="2">
    <source>
        <dbReference type="SAM" id="SignalP"/>
    </source>
</evidence>
<evidence type="ECO:0000313" key="4">
    <source>
        <dbReference type="EMBL" id="MCF7222244.1"/>
    </source>
</evidence>
<organism evidence="4 5">
    <name type="scientific">Marilutibacter chinensis</name>
    <dbReference type="NCBI Taxonomy" id="2912247"/>
    <lineage>
        <taxon>Bacteria</taxon>
        <taxon>Pseudomonadati</taxon>
        <taxon>Pseudomonadota</taxon>
        <taxon>Gammaproteobacteria</taxon>
        <taxon>Lysobacterales</taxon>
        <taxon>Lysobacteraceae</taxon>
        <taxon>Marilutibacter</taxon>
    </lineage>
</organism>
<feature type="domain" description="Beta-lactamase-related" evidence="3">
    <location>
        <begin position="35"/>
        <end position="386"/>
    </location>
</feature>
<dbReference type="Gene3D" id="3.40.710.10">
    <property type="entry name" value="DD-peptidase/beta-lactamase superfamily"/>
    <property type="match status" value="1"/>
</dbReference>
<dbReference type="InterPro" id="IPR012338">
    <property type="entry name" value="Beta-lactam/transpept-like"/>
</dbReference>
<dbReference type="GO" id="GO:0016787">
    <property type="term" value="F:hydrolase activity"/>
    <property type="evidence" value="ECO:0007669"/>
    <property type="project" value="UniProtKB-KW"/>
</dbReference>
<comment type="caution">
    <text evidence="4">The sequence shown here is derived from an EMBL/GenBank/DDBJ whole genome shotgun (WGS) entry which is preliminary data.</text>
</comment>
<evidence type="ECO:0000259" key="3">
    <source>
        <dbReference type="Pfam" id="PF00144"/>
    </source>
</evidence>
<dbReference type="Pfam" id="PF00144">
    <property type="entry name" value="Beta-lactamase"/>
    <property type="match status" value="1"/>
</dbReference>
<keyword evidence="4" id="KW-0378">Hydrolase</keyword>
<keyword evidence="5" id="KW-1185">Reference proteome</keyword>
<dbReference type="PANTHER" id="PTHR43283">
    <property type="entry name" value="BETA-LACTAMASE-RELATED"/>
    <property type="match status" value="1"/>
</dbReference>
<evidence type="ECO:0000313" key="5">
    <source>
        <dbReference type="Proteomes" id="UP001430796"/>
    </source>
</evidence>
<reference evidence="5" key="1">
    <citation type="submission" date="2022-01" db="EMBL/GenBank/DDBJ databases">
        <title>Lysobacter chinensis sp. nov., a bacterium isolated from cow dung compost.</title>
        <authorList>
            <person name="Zhou L.Y."/>
        </authorList>
    </citation>
    <scope>NUCLEOTIDE SEQUENCE [LARGE SCALE GENOMIC DNA]</scope>
    <source>
        <strain evidence="5">TLK-CK17</strain>
    </source>
</reference>
<dbReference type="InterPro" id="IPR001466">
    <property type="entry name" value="Beta-lactam-related"/>
</dbReference>
<accession>A0ABS9HVL3</accession>
<feature type="region of interest" description="Disordered" evidence="1">
    <location>
        <begin position="681"/>
        <end position="705"/>
    </location>
</feature>
<dbReference type="RefSeq" id="WP_237054675.1">
    <property type="nucleotide sequence ID" value="NZ_JAKJPO010000005.1"/>
</dbReference>
<protein>
    <submittedName>
        <fullName evidence="4">Serine hydrolase</fullName>
    </submittedName>
</protein>
<evidence type="ECO:0000256" key="1">
    <source>
        <dbReference type="SAM" id="MobiDB-lite"/>
    </source>
</evidence>
<feature type="chain" id="PRO_5045051185" evidence="2">
    <location>
        <begin position="23"/>
        <end position="705"/>
    </location>
</feature>
<feature type="signal peptide" evidence="2">
    <location>
        <begin position="1"/>
        <end position="22"/>
    </location>
</feature>
<name>A0ABS9HVL3_9GAMM</name>
<keyword evidence="2" id="KW-0732">Signal</keyword>
<dbReference type="EMBL" id="JAKJPO010000005">
    <property type="protein sequence ID" value="MCF7222244.1"/>
    <property type="molecule type" value="Genomic_DNA"/>
</dbReference>
<dbReference type="InterPro" id="IPR050789">
    <property type="entry name" value="Diverse_Enzym_Activities"/>
</dbReference>
<dbReference type="PANTHER" id="PTHR43283:SF3">
    <property type="entry name" value="BETA-LACTAMASE FAMILY PROTEIN (AFU_ORTHOLOGUE AFUA_5G07500)"/>
    <property type="match status" value="1"/>
</dbReference>
<reference evidence="4 5" key="2">
    <citation type="submission" date="2022-01" db="EMBL/GenBank/DDBJ databases">
        <title>Lysobacter chinensis sp. nov., a bacterium isolated from cow dung compost.</title>
        <authorList>
            <person name="Liu Y."/>
        </authorList>
    </citation>
    <scope>NUCLEOTIDE SEQUENCE [LARGE SCALE GENOMIC DNA]</scope>
    <source>
        <strain evidence="4 5">TLK-CK17</strain>
    </source>
</reference>
<feature type="compositionally biased region" description="Low complexity" evidence="1">
    <location>
        <begin position="695"/>
        <end position="705"/>
    </location>
</feature>
<reference evidence="4 5" key="3">
    <citation type="submission" date="2022-01" db="EMBL/GenBank/DDBJ databases">
        <authorList>
            <person name="Zhou L.Y."/>
        </authorList>
    </citation>
    <scope>NUCLEOTIDE SEQUENCE [LARGE SCALE GENOMIC DNA]</scope>
    <source>
        <strain evidence="4 5">TLK-CK17</strain>
    </source>
</reference>
<dbReference type="SUPFAM" id="SSF56601">
    <property type="entry name" value="beta-lactamase/transpeptidase-like"/>
    <property type="match status" value="1"/>
</dbReference>
<sequence>MSLPFRFAVLSTLLAISAISLATEPVASVRVTFDRDGITAVEAHGLADIEAGRAVTVDDPVRIASVSKLIVAVGAMRLVEAGTLDLDADVSDLLGWPLRHPRFPDTPITLRQLLSHRASLTDAAGYYDVPLDGELRDIVRDPRAWDDGHVPGTYFRYANLGFPLVASAMENATGERFDRLMGRLVLQPLGIDACFNWESCSDATLAHAVVLYDGDRQPVRDDLRGRRPDCAVNRSSTGDCDLSHWRAGRNGALFSPQGGLRISASGLARIGRLLLGGGEIDGVRLLSPASVRTLTTPAWTYRPGNGQSVEEDDSSQSRRGFFCRYGLAVQTLATPHPDCGDDPFGDGIARIGHSGSAYGLLSGLWVDPAGGTGVAYFATGVPDAGRGAHSSFTAIEERLASGTARSAGKPDIETGDVTRFFETFDAAGGMPDAGQLQRGYLDPGTPGLREFVQGRIGSAQKLADSIGRKPELYAGARRCAAMLPGIRDDVARSLDKLRRVLPEARFPPVTIVVGRGNSGGTTTPSGVIIGLETLCSAEWLQPDLRARFAHLIAHEYAHIQQPGARIDAPPGTPLLYMALLEGGAELLGEIISGQVANVHLQRWTRGRECEIGREFVRDAGGADYSRWLYNGVGNEERPGDLGYWVGYRIAAAYHARSGDRHAALRRILDVTPATAGKLLRQSGWQPQCGDRRHVPAPTSAAPSSS</sequence>
<dbReference type="Proteomes" id="UP001430796">
    <property type="component" value="Unassembled WGS sequence"/>
</dbReference>